<feature type="transmembrane region" description="Helical" evidence="6">
    <location>
        <begin position="246"/>
        <end position="263"/>
    </location>
</feature>
<feature type="transmembrane region" description="Helical" evidence="6">
    <location>
        <begin position="29"/>
        <end position="47"/>
    </location>
</feature>
<evidence type="ECO:0000256" key="3">
    <source>
        <dbReference type="ARBA" id="ARBA00022692"/>
    </source>
</evidence>
<keyword evidence="5 6" id="KW-0472">Membrane</keyword>
<dbReference type="CDD" id="cd06581">
    <property type="entry name" value="TM_PBP1_LivM_like"/>
    <property type="match status" value="1"/>
</dbReference>
<feature type="transmembrane region" description="Helical" evidence="6">
    <location>
        <begin position="198"/>
        <end position="218"/>
    </location>
</feature>
<protein>
    <submittedName>
        <fullName evidence="7">Branched-chain amino acid transport system permease protein</fullName>
    </submittedName>
</protein>
<accession>A0A285K9J0</accession>
<feature type="transmembrane region" description="Helical" evidence="6">
    <location>
        <begin position="108"/>
        <end position="128"/>
    </location>
</feature>
<evidence type="ECO:0000313" key="7">
    <source>
        <dbReference type="EMBL" id="SNY69279.1"/>
    </source>
</evidence>
<feature type="transmembrane region" description="Helical" evidence="6">
    <location>
        <begin position="224"/>
        <end position="241"/>
    </location>
</feature>
<evidence type="ECO:0000256" key="2">
    <source>
        <dbReference type="ARBA" id="ARBA00022475"/>
    </source>
</evidence>
<dbReference type="Proteomes" id="UP000219612">
    <property type="component" value="Unassembled WGS sequence"/>
</dbReference>
<dbReference type="GO" id="GO:0015658">
    <property type="term" value="F:branched-chain amino acid transmembrane transporter activity"/>
    <property type="evidence" value="ECO:0007669"/>
    <property type="project" value="InterPro"/>
</dbReference>
<feature type="transmembrane region" description="Helical" evidence="6">
    <location>
        <begin position="148"/>
        <end position="167"/>
    </location>
</feature>
<dbReference type="RefSeq" id="WP_245923757.1">
    <property type="nucleotide sequence ID" value="NZ_OBDY01000035.1"/>
</dbReference>
<feature type="transmembrane region" description="Helical" evidence="6">
    <location>
        <begin position="78"/>
        <end position="101"/>
    </location>
</feature>
<evidence type="ECO:0000256" key="6">
    <source>
        <dbReference type="SAM" id="Phobius"/>
    </source>
</evidence>
<dbReference type="GO" id="GO:0005886">
    <property type="term" value="C:plasma membrane"/>
    <property type="evidence" value="ECO:0007669"/>
    <property type="project" value="UniProtKB-SubCell"/>
</dbReference>
<keyword evidence="2" id="KW-1003">Cell membrane</keyword>
<gene>
    <name evidence="7" type="ORF">SAMN05421748_13515</name>
</gene>
<feature type="transmembrane region" description="Helical" evidence="6">
    <location>
        <begin position="275"/>
        <end position="294"/>
    </location>
</feature>
<evidence type="ECO:0000313" key="8">
    <source>
        <dbReference type="Proteomes" id="UP000219612"/>
    </source>
</evidence>
<reference evidence="7 8" key="1">
    <citation type="submission" date="2017-09" db="EMBL/GenBank/DDBJ databases">
        <authorList>
            <person name="Ehlers B."/>
            <person name="Leendertz F.H."/>
        </authorList>
    </citation>
    <scope>NUCLEOTIDE SEQUENCE [LARGE SCALE GENOMIC DNA]</scope>
    <source>
        <strain evidence="7 8">CGMCC 4.6857</strain>
    </source>
</reference>
<dbReference type="EMBL" id="OBDY01000035">
    <property type="protein sequence ID" value="SNY69279.1"/>
    <property type="molecule type" value="Genomic_DNA"/>
</dbReference>
<comment type="subcellular location">
    <subcellularLocation>
        <location evidence="1">Cell membrane</location>
        <topology evidence="1">Multi-pass membrane protein</topology>
    </subcellularLocation>
</comment>
<dbReference type="InterPro" id="IPR001851">
    <property type="entry name" value="ABC_transp_permease"/>
</dbReference>
<sequence length="300" mass="30984">MRKYALFVVLLLLVPVVFARSSFFTMSTAVLMVLPAIGALGLVPLTGLAQQVSLGQAAFYGIGGYTSAILTTRYHVDIWWGMVAGAVLAGATAWLLGLLIFRVQGHYLALATLAFGLTLAALANELPFTGRSAGITGLPALPGGDRGTYFLFGGVLLAAMIGVDLLIRSRLGRSLTAAGDSPIGAAASGIDIGALRRAAFVVAAVLASIAGSGYAHWYRFVDPSMLGLLNSVELLIIVSVGGRDQVWGAPLGAFVVISFAQIAKDRAGGGSELTAYGIALILSLLLLPRGLAGIKLRRAG</sequence>
<keyword evidence="3 6" id="KW-0812">Transmembrane</keyword>
<name>A0A285K9J0_9ACTN</name>
<organism evidence="7 8">
    <name type="scientific">Paractinoplanes atraurantiacus</name>
    <dbReference type="NCBI Taxonomy" id="1036182"/>
    <lineage>
        <taxon>Bacteria</taxon>
        <taxon>Bacillati</taxon>
        <taxon>Actinomycetota</taxon>
        <taxon>Actinomycetes</taxon>
        <taxon>Micromonosporales</taxon>
        <taxon>Micromonosporaceae</taxon>
        <taxon>Paractinoplanes</taxon>
    </lineage>
</organism>
<evidence type="ECO:0000256" key="4">
    <source>
        <dbReference type="ARBA" id="ARBA00022989"/>
    </source>
</evidence>
<dbReference type="InterPro" id="IPR043428">
    <property type="entry name" value="LivM-like"/>
</dbReference>
<evidence type="ECO:0000256" key="5">
    <source>
        <dbReference type="ARBA" id="ARBA00023136"/>
    </source>
</evidence>
<dbReference type="PANTHER" id="PTHR30482">
    <property type="entry name" value="HIGH-AFFINITY BRANCHED-CHAIN AMINO ACID TRANSPORT SYSTEM PERMEASE"/>
    <property type="match status" value="1"/>
</dbReference>
<dbReference type="AlphaFoldDB" id="A0A285K9J0"/>
<keyword evidence="4 6" id="KW-1133">Transmembrane helix</keyword>
<dbReference type="Pfam" id="PF02653">
    <property type="entry name" value="BPD_transp_2"/>
    <property type="match status" value="1"/>
</dbReference>
<dbReference type="PANTHER" id="PTHR30482:SF18">
    <property type="entry name" value="BRANCHED AMINO ACID TRANSPORT SYSTEM PERMEASE"/>
    <property type="match status" value="1"/>
</dbReference>
<feature type="transmembrane region" description="Helical" evidence="6">
    <location>
        <begin position="54"/>
        <end position="72"/>
    </location>
</feature>
<evidence type="ECO:0000256" key="1">
    <source>
        <dbReference type="ARBA" id="ARBA00004651"/>
    </source>
</evidence>
<keyword evidence="8" id="KW-1185">Reference proteome</keyword>
<proteinExistence type="predicted"/>